<keyword evidence="5" id="KW-1185">Reference proteome</keyword>
<name>A0A286U1Y9_9BACT</name>
<protein>
    <submittedName>
        <fullName evidence="4">Cytoplasmic protein</fullName>
    </submittedName>
</protein>
<dbReference type="AlphaFoldDB" id="A0A286U1Y9"/>
<evidence type="ECO:0000313" key="5">
    <source>
        <dbReference type="Proteomes" id="UP000218542"/>
    </source>
</evidence>
<comment type="similarity">
    <text evidence="3">Belongs to the glycosyl hydrolase 130 family.</text>
</comment>
<dbReference type="InterPro" id="IPR023296">
    <property type="entry name" value="Glyco_hydro_beta-prop_sf"/>
</dbReference>
<organism evidence="4 5">
    <name type="scientific">Candidatus Scalindua japonica</name>
    <dbReference type="NCBI Taxonomy" id="1284222"/>
    <lineage>
        <taxon>Bacteria</taxon>
        <taxon>Pseudomonadati</taxon>
        <taxon>Planctomycetota</taxon>
        <taxon>Candidatus Brocadiia</taxon>
        <taxon>Candidatus Brocadiales</taxon>
        <taxon>Candidatus Scalinduaceae</taxon>
        <taxon>Candidatus Scalindua</taxon>
    </lineage>
</organism>
<evidence type="ECO:0000256" key="3">
    <source>
        <dbReference type="ARBA" id="ARBA00024356"/>
    </source>
</evidence>
<dbReference type="CDD" id="cd18615">
    <property type="entry name" value="GH130"/>
    <property type="match status" value="1"/>
</dbReference>
<dbReference type="SUPFAM" id="SSF75005">
    <property type="entry name" value="Arabinanase/levansucrase/invertase"/>
    <property type="match status" value="1"/>
</dbReference>
<dbReference type="PANTHER" id="PTHR34106:SF5">
    <property type="entry name" value="GLYCOSIDASE"/>
    <property type="match status" value="1"/>
</dbReference>
<sequence length="316" mass="35914">MMVNDAMQVFERSKENPIIRVSDIPYPANSVFNAAATEFKNEILLLMRVEDRRGISHFTTATSRNGVTDWTIGETPVMKPCLQAHEEEQWGIEDPRITYLPETKKWIIAYTAYSKFGPMVALALTEDFVSFERLGAVMPPVNKDAALFPVRFNGRWAMIHRPVSPYDGAHIWISFSPDLIHWGEHHVLVEARSRPWWDSAKVGLSPQPIRTDEGWLILYHGVKTTAAGSIYRNGLALLDLEKPTKLIARSDEWVFSPEEEYERTGDVDNVVFPCGWMEQDNNIRIYYGSADSCIATASASKTSLLAWLRNHNSLIK</sequence>
<dbReference type="Pfam" id="PF04041">
    <property type="entry name" value="Glyco_hydro_130"/>
    <property type="match status" value="1"/>
</dbReference>
<dbReference type="EMBL" id="BAOS01000028">
    <property type="protein sequence ID" value="GAX62137.1"/>
    <property type="molecule type" value="Genomic_DNA"/>
</dbReference>
<dbReference type="PANTHER" id="PTHR34106">
    <property type="entry name" value="GLYCOSIDASE"/>
    <property type="match status" value="1"/>
</dbReference>
<evidence type="ECO:0000256" key="1">
    <source>
        <dbReference type="ARBA" id="ARBA00022676"/>
    </source>
</evidence>
<dbReference type="GO" id="GO:0016757">
    <property type="term" value="F:glycosyltransferase activity"/>
    <property type="evidence" value="ECO:0007669"/>
    <property type="project" value="UniProtKB-KW"/>
</dbReference>
<evidence type="ECO:0000256" key="2">
    <source>
        <dbReference type="ARBA" id="ARBA00022679"/>
    </source>
</evidence>
<evidence type="ECO:0000313" key="4">
    <source>
        <dbReference type="EMBL" id="GAX62137.1"/>
    </source>
</evidence>
<comment type="caution">
    <text evidence="4">The sequence shown here is derived from an EMBL/GenBank/DDBJ whole genome shotgun (WGS) entry which is preliminary data.</text>
</comment>
<gene>
    <name evidence="4" type="ORF">SCALIN_C28_0341</name>
</gene>
<proteinExistence type="inferred from homology"/>
<dbReference type="RefSeq" id="WP_096895510.1">
    <property type="nucleotide sequence ID" value="NZ_BAOS01000028.1"/>
</dbReference>
<dbReference type="InterPro" id="IPR007184">
    <property type="entry name" value="Mannoside_phosphorylase"/>
</dbReference>
<dbReference type="OrthoDB" id="9759709at2"/>
<keyword evidence="2" id="KW-0808">Transferase</keyword>
<dbReference type="Proteomes" id="UP000218542">
    <property type="component" value="Unassembled WGS sequence"/>
</dbReference>
<keyword evidence="1" id="KW-0328">Glycosyltransferase</keyword>
<reference evidence="5" key="1">
    <citation type="journal article" date="2017" name="Environ. Microbiol. Rep.">
        <title>Genetic Diversity of Marine Anaerobic Ammonium-Oxidizing Bacteria as Revealed by Genomic and Proteomic Analyses of 'Candidatus Scalindua japonica'.</title>
        <authorList>
            <person name="Oshiki M."/>
            <person name="Mizuto K."/>
            <person name="Kimura Z."/>
            <person name="Kindaichi T."/>
            <person name="Satoh H."/>
            <person name="Okabe S."/>
        </authorList>
    </citation>
    <scope>NUCLEOTIDE SEQUENCE [LARGE SCALE GENOMIC DNA]</scope>
    <source>
        <strain evidence="5">husup-a2</strain>
    </source>
</reference>
<accession>A0A286U1Y9</accession>
<dbReference type="PIRSF" id="PIRSF016202">
    <property type="entry name" value="PH1107"/>
    <property type="match status" value="1"/>
</dbReference>
<dbReference type="Gene3D" id="2.115.10.20">
    <property type="entry name" value="Glycosyl hydrolase domain, family 43"/>
    <property type="match status" value="1"/>
</dbReference>